<reference evidence="1 2" key="1">
    <citation type="submission" date="2014-02" db="EMBL/GenBank/DDBJ databases">
        <title>The small core and large imbalanced accessory genome model reveals a collaborative survival strategy of Sorangium cellulosum strains in nature.</title>
        <authorList>
            <person name="Han K."/>
            <person name="Peng R."/>
            <person name="Blom J."/>
            <person name="Li Y.-Z."/>
        </authorList>
    </citation>
    <scope>NUCLEOTIDE SEQUENCE [LARGE SCALE GENOMIC DNA]</scope>
    <source>
        <strain evidence="1 2">So0149</strain>
    </source>
</reference>
<evidence type="ECO:0000313" key="2">
    <source>
        <dbReference type="Proteomes" id="UP000075515"/>
    </source>
</evidence>
<comment type="caution">
    <text evidence="1">The sequence shown here is derived from an EMBL/GenBank/DDBJ whole genome shotgun (WGS) entry which is preliminary data.</text>
</comment>
<evidence type="ECO:0000313" key="1">
    <source>
        <dbReference type="EMBL" id="KYF89018.1"/>
    </source>
</evidence>
<sequence>MVRVTFRHCDIPAAALHSFCVWSWPRTQRSVSFLNVRVTLNVRSTPPVETSSARTLPNVSKSVTVDTESRSSVALPPPASASRTYASMAVVAPFGVR</sequence>
<protein>
    <submittedName>
        <fullName evidence="1">Uncharacterized protein</fullName>
    </submittedName>
</protein>
<dbReference type="AlphaFoldDB" id="A0A150SA57"/>
<proteinExistence type="predicted"/>
<name>A0A150SA57_SORCE</name>
<organism evidence="1 2">
    <name type="scientific">Sorangium cellulosum</name>
    <name type="common">Polyangium cellulosum</name>
    <dbReference type="NCBI Taxonomy" id="56"/>
    <lineage>
        <taxon>Bacteria</taxon>
        <taxon>Pseudomonadati</taxon>
        <taxon>Myxococcota</taxon>
        <taxon>Polyangia</taxon>
        <taxon>Polyangiales</taxon>
        <taxon>Polyangiaceae</taxon>
        <taxon>Sorangium</taxon>
    </lineage>
</organism>
<gene>
    <name evidence="1" type="ORF">BE18_38595</name>
</gene>
<dbReference type="Proteomes" id="UP000075515">
    <property type="component" value="Unassembled WGS sequence"/>
</dbReference>
<dbReference type="EMBL" id="JEMC01002285">
    <property type="protein sequence ID" value="KYF89018.1"/>
    <property type="molecule type" value="Genomic_DNA"/>
</dbReference>
<accession>A0A150SA57</accession>